<accession>A0AAV2Q5E6</accession>
<dbReference type="PANTHER" id="PTHR11733">
    <property type="entry name" value="ZINC METALLOPROTEASE FAMILY M13 NEPRILYSIN-RELATED"/>
    <property type="match status" value="1"/>
</dbReference>
<evidence type="ECO:0000256" key="6">
    <source>
        <dbReference type="ARBA" id="ARBA00022833"/>
    </source>
</evidence>
<dbReference type="PANTHER" id="PTHR11733:SF224">
    <property type="entry name" value="NEPRILYSIN-2"/>
    <property type="match status" value="1"/>
</dbReference>
<evidence type="ECO:0000256" key="2">
    <source>
        <dbReference type="ARBA" id="ARBA00007357"/>
    </source>
</evidence>
<dbReference type="GO" id="GO:0046872">
    <property type="term" value="F:metal ion binding"/>
    <property type="evidence" value="ECO:0007669"/>
    <property type="project" value="UniProtKB-KW"/>
</dbReference>
<dbReference type="AlphaFoldDB" id="A0AAV2Q5E6"/>
<dbReference type="InterPro" id="IPR018497">
    <property type="entry name" value="Peptidase_M13_C"/>
</dbReference>
<feature type="domain" description="Peptidase M13 C-terminal" evidence="8">
    <location>
        <begin position="207"/>
        <end position="412"/>
    </location>
</feature>
<dbReference type="EMBL" id="CAXKWB010004115">
    <property type="protein sequence ID" value="CAL4072125.1"/>
    <property type="molecule type" value="Genomic_DNA"/>
</dbReference>
<feature type="domain" description="Peptidase M13 N-terminal" evidence="9">
    <location>
        <begin position="4"/>
        <end position="146"/>
    </location>
</feature>
<dbReference type="Pfam" id="PF01431">
    <property type="entry name" value="Peptidase_M13"/>
    <property type="match status" value="1"/>
</dbReference>
<keyword evidence="11" id="KW-1185">Reference proteome</keyword>
<keyword evidence="4" id="KW-0479">Metal-binding</keyword>
<dbReference type="GO" id="GO:0016485">
    <property type="term" value="P:protein processing"/>
    <property type="evidence" value="ECO:0007669"/>
    <property type="project" value="TreeGrafter"/>
</dbReference>
<dbReference type="Proteomes" id="UP001497623">
    <property type="component" value="Unassembled WGS sequence"/>
</dbReference>
<comment type="caution">
    <text evidence="10">The sequence shown here is derived from an EMBL/GenBank/DDBJ whole genome shotgun (WGS) entry which is preliminary data.</text>
</comment>
<dbReference type="CDD" id="cd08662">
    <property type="entry name" value="M13"/>
    <property type="match status" value="1"/>
</dbReference>
<sequence>IDEHEPIVIYSPEYLKKFGNLVTETPKRVIANYLMWRASKDSTEYLSESVLALKFQYHKILTGKEQDSPRWKMCMETISQRLDIAVGSAYVRSYFKKESKEEAEELVTYVRRSFDDILESTDWMDRDTKKQALLKAQHIVPLIAYPEELVDEDKVSEVYDGLIVTDGELLSNMINVSLNRINTNLQKLREPVDKLDWTKQAGAANVNAYYNSLQNAIKFPAGILQGTFFDSDRPMYLNFGAIGYIIAHELTHGFDDKGRQFDWKGELNDWWKQDTKDKFMEKAQCIISQYGNFTVPEIGKHVNGILTQGENIADNGGIKEAYHGYKLWMKDNGEEEELPGLPYNTRQLFWLSAAGIWCGKVRPKSLKLRISSDSHAPYRFRVNGPFSNTEDFANDWNCPKDSKMNPEKRCSVWG</sequence>
<gene>
    <name evidence="10" type="ORF">MNOR_LOCUS8750</name>
</gene>
<feature type="non-terminal residue" evidence="10">
    <location>
        <position position="414"/>
    </location>
</feature>
<evidence type="ECO:0000256" key="1">
    <source>
        <dbReference type="ARBA" id="ARBA00001947"/>
    </source>
</evidence>
<keyword evidence="3" id="KW-0645">Protease</keyword>
<keyword evidence="7" id="KW-0482">Metalloprotease</keyword>
<dbReference type="Pfam" id="PF05649">
    <property type="entry name" value="Peptidase_M13_N"/>
    <property type="match status" value="1"/>
</dbReference>
<evidence type="ECO:0000256" key="5">
    <source>
        <dbReference type="ARBA" id="ARBA00022801"/>
    </source>
</evidence>
<keyword evidence="6" id="KW-0862">Zinc</keyword>
<protein>
    <submittedName>
        <fullName evidence="10">Uncharacterized protein</fullName>
    </submittedName>
</protein>
<comment type="similarity">
    <text evidence="2">Belongs to the peptidase M13 family.</text>
</comment>
<organism evidence="10 11">
    <name type="scientific">Meganyctiphanes norvegica</name>
    <name type="common">Northern krill</name>
    <name type="synonym">Thysanopoda norvegica</name>
    <dbReference type="NCBI Taxonomy" id="48144"/>
    <lineage>
        <taxon>Eukaryota</taxon>
        <taxon>Metazoa</taxon>
        <taxon>Ecdysozoa</taxon>
        <taxon>Arthropoda</taxon>
        <taxon>Crustacea</taxon>
        <taxon>Multicrustacea</taxon>
        <taxon>Malacostraca</taxon>
        <taxon>Eumalacostraca</taxon>
        <taxon>Eucarida</taxon>
        <taxon>Euphausiacea</taxon>
        <taxon>Euphausiidae</taxon>
        <taxon>Meganyctiphanes</taxon>
    </lineage>
</organism>
<dbReference type="PROSITE" id="PS51885">
    <property type="entry name" value="NEPRILYSIN"/>
    <property type="match status" value="1"/>
</dbReference>
<evidence type="ECO:0000256" key="4">
    <source>
        <dbReference type="ARBA" id="ARBA00022723"/>
    </source>
</evidence>
<name>A0AAV2Q5E6_MEGNR</name>
<proteinExistence type="inferred from homology"/>
<dbReference type="GO" id="GO:0005886">
    <property type="term" value="C:plasma membrane"/>
    <property type="evidence" value="ECO:0007669"/>
    <property type="project" value="TreeGrafter"/>
</dbReference>
<dbReference type="PRINTS" id="PR00786">
    <property type="entry name" value="NEPRILYSIN"/>
</dbReference>
<evidence type="ECO:0000313" key="10">
    <source>
        <dbReference type="EMBL" id="CAL4072125.1"/>
    </source>
</evidence>
<dbReference type="SUPFAM" id="SSF55486">
    <property type="entry name" value="Metalloproteases ('zincins'), catalytic domain"/>
    <property type="match status" value="1"/>
</dbReference>
<dbReference type="InterPro" id="IPR008753">
    <property type="entry name" value="Peptidase_M13_N"/>
</dbReference>
<dbReference type="InterPro" id="IPR000718">
    <property type="entry name" value="Peptidase_M13"/>
</dbReference>
<evidence type="ECO:0000256" key="7">
    <source>
        <dbReference type="ARBA" id="ARBA00023049"/>
    </source>
</evidence>
<dbReference type="GO" id="GO:0004222">
    <property type="term" value="F:metalloendopeptidase activity"/>
    <property type="evidence" value="ECO:0007669"/>
    <property type="project" value="InterPro"/>
</dbReference>
<comment type="cofactor">
    <cofactor evidence="1">
        <name>Zn(2+)</name>
        <dbReference type="ChEBI" id="CHEBI:29105"/>
    </cofactor>
</comment>
<evidence type="ECO:0000259" key="8">
    <source>
        <dbReference type="Pfam" id="PF01431"/>
    </source>
</evidence>
<evidence type="ECO:0000313" key="11">
    <source>
        <dbReference type="Proteomes" id="UP001497623"/>
    </source>
</evidence>
<evidence type="ECO:0000259" key="9">
    <source>
        <dbReference type="Pfam" id="PF05649"/>
    </source>
</evidence>
<feature type="non-terminal residue" evidence="10">
    <location>
        <position position="1"/>
    </location>
</feature>
<keyword evidence="5" id="KW-0378">Hydrolase</keyword>
<reference evidence="10 11" key="1">
    <citation type="submission" date="2024-05" db="EMBL/GenBank/DDBJ databases">
        <authorList>
            <person name="Wallberg A."/>
        </authorList>
    </citation>
    <scope>NUCLEOTIDE SEQUENCE [LARGE SCALE GENOMIC DNA]</scope>
</reference>
<evidence type="ECO:0000256" key="3">
    <source>
        <dbReference type="ARBA" id="ARBA00022670"/>
    </source>
</evidence>
<dbReference type="Gene3D" id="3.40.390.10">
    <property type="entry name" value="Collagenase (Catalytic Domain)"/>
    <property type="match status" value="1"/>
</dbReference>
<dbReference type="InterPro" id="IPR024079">
    <property type="entry name" value="MetalloPept_cat_dom_sf"/>
</dbReference>